<feature type="region of interest" description="Disordered" evidence="3">
    <location>
        <begin position="1325"/>
        <end position="1349"/>
    </location>
</feature>
<feature type="region of interest" description="Disordered" evidence="3">
    <location>
        <begin position="319"/>
        <end position="341"/>
    </location>
</feature>
<keyword evidence="2" id="KW-0539">Nucleus</keyword>
<feature type="compositionally biased region" description="Polar residues" evidence="3">
    <location>
        <begin position="1162"/>
        <end position="1183"/>
    </location>
</feature>
<feature type="compositionally biased region" description="Low complexity" evidence="3">
    <location>
        <begin position="2056"/>
        <end position="2067"/>
    </location>
</feature>
<feature type="compositionally biased region" description="Acidic residues" evidence="3">
    <location>
        <begin position="229"/>
        <end position="243"/>
    </location>
</feature>
<dbReference type="SMART" id="SM00484">
    <property type="entry name" value="XPGI"/>
    <property type="match status" value="1"/>
</dbReference>
<feature type="compositionally biased region" description="Low complexity" evidence="3">
    <location>
        <begin position="921"/>
        <end position="946"/>
    </location>
</feature>
<dbReference type="Gene3D" id="3.40.50.1010">
    <property type="entry name" value="5'-nuclease"/>
    <property type="match status" value="1"/>
</dbReference>
<feature type="domain" description="XPG-I" evidence="4">
    <location>
        <begin position="1615"/>
        <end position="1684"/>
    </location>
</feature>
<feature type="region of interest" description="Disordered" evidence="3">
    <location>
        <begin position="1507"/>
        <end position="1537"/>
    </location>
</feature>
<feature type="compositionally biased region" description="Polar residues" evidence="3">
    <location>
        <begin position="1001"/>
        <end position="1020"/>
    </location>
</feature>
<dbReference type="CDD" id="cd09868">
    <property type="entry name" value="PIN_XPG_RAD2"/>
    <property type="match status" value="1"/>
</dbReference>
<feature type="region of interest" description="Disordered" evidence="3">
    <location>
        <begin position="1365"/>
        <end position="1454"/>
    </location>
</feature>
<feature type="region of interest" description="Disordered" evidence="3">
    <location>
        <begin position="1"/>
        <end position="69"/>
    </location>
</feature>
<feature type="region of interest" description="Disordered" evidence="3">
    <location>
        <begin position="461"/>
        <end position="557"/>
    </location>
</feature>
<protein>
    <recommendedName>
        <fullName evidence="4">XPG-I domain-containing protein</fullName>
    </recommendedName>
</protein>
<feature type="compositionally biased region" description="Low complexity" evidence="3">
    <location>
        <begin position="547"/>
        <end position="557"/>
    </location>
</feature>
<feature type="compositionally biased region" description="Low complexity" evidence="3">
    <location>
        <begin position="1059"/>
        <end position="1073"/>
    </location>
</feature>
<feature type="compositionally biased region" description="Low complexity" evidence="3">
    <location>
        <begin position="1095"/>
        <end position="1105"/>
    </location>
</feature>
<feature type="compositionally biased region" description="Acidic residues" evidence="3">
    <location>
        <begin position="376"/>
        <end position="385"/>
    </location>
</feature>
<dbReference type="PRINTS" id="PR00853">
    <property type="entry name" value="XPGRADSUPER"/>
</dbReference>
<dbReference type="InterPro" id="IPR006086">
    <property type="entry name" value="XPG-I_dom"/>
</dbReference>
<feature type="compositionally biased region" description="Basic and acidic residues" evidence="3">
    <location>
        <begin position="386"/>
        <end position="397"/>
    </location>
</feature>
<feature type="compositionally biased region" description="Pro residues" evidence="3">
    <location>
        <begin position="609"/>
        <end position="629"/>
    </location>
</feature>
<dbReference type="EMBL" id="MU070072">
    <property type="protein sequence ID" value="KAF5830169.1"/>
    <property type="molecule type" value="Genomic_DNA"/>
</dbReference>
<dbReference type="SUPFAM" id="SSF47807">
    <property type="entry name" value="5' to 3' exonuclease, C-terminal subdomain"/>
    <property type="match status" value="1"/>
</dbReference>
<feature type="compositionally biased region" description="Basic and acidic residues" evidence="3">
    <location>
        <begin position="1118"/>
        <end position="1138"/>
    </location>
</feature>
<feature type="compositionally biased region" description="Low complexity" evidence="3">
    <location>
        <begin position="1325"/>
        <end position="1338"/>
    </location>
</feature>
<feature type="compositionally biased region" description="Low complexity" evidence="3">
    <location>
        <begin position="824"/>
        <end position="836"/>
    </location>
</feature>
<evidence type="ECO:0000256" key="2">
    <source>
        <dbReference type="ARBA" id="ARBA00023242"/>
    </source>
</evidence>
<name>A0ABQ7G6E1_DUNSA</name>
<evidence type="ECO:0000313" key="6">
    <source>
        <dbReference type="Proteomes" id="UP000815325"/>
    </source>
</evidence>
<feature type="compositionally biased region" description="Low complexity" evidence="3">
    <location>
        <begin position="1427"/>
        <end position="1446"/>
    </location>
</feature>
<feature type="region of interest" description="Disordered" evidence="3">
    <location>
        <begin position="750"/>
        <end position="1271"/>
    </location>
</feature>
<feature type="region of interest" description="Disordered" evidence="3">
    <location>
        <begin position="581"/>
        <end position="714"/>
    </location>
</feature>
<feature type="compositionally biased region" description="Basic residues" evidence="3">
    <location>
        <begin position="2110"/>
        <end position="2134"/>
    </location>
</feature>
<sequence>MQMESMDPFGTHSHPQRKGPSSGAANIMAATIAGSAPASGTAVAGSAQGTRSEDEDDSDDDESGQDIAASLLERIDHMDAGANREKFAQAAAAAPGNFSSLQMGTYVKASRFRQELESYKRAIGGGGVGGVQSKRIAAEGGREYIFVRDGGGTDIKLEPNSSQGGSWGSTGRGRGRKGGIRQNLEAMRWTRGPDLKMDSRALSSRLGLAAFHTSKEAPNKRQGSVEVKEEPEEEDMDEWEECHEDQPRVKVEEEEEVKPDVVDLVGEDAEKKLPLKLGQEPGPGDTWRVARNWQQSVDGGVQPHQEIKIELPQGCDLESEDELFGSASSGSEGGGGKTLAASLVEVDQKGARGKGGYSQHVAGLDGCKPEAMGANEDVEWEDVDDELQRSSRDHAEDGEGGAGAAGGLKADDHWRARAAVRQRFWSSSHGFAMGRKLGDWERHTGGDTAAPAAATVLTRGKGREGIRLSLEGPKDAGGAAGTSTGMGRNGPSQGGVEEEEDPELQEALRLSLAEQTAGGANDGGDSGVSDGGGGDSGKVGGAGGGVAAPESAAAAGTPAAPYFSSFVAAAPAPSTTARALNPATLRSLLPNQPSPAAVGPTKPPSTAAAPPPPPPPPPSGATHPWPGPPANINKSPVEGSAATARAARATTSPPVPPGAQADPKAGTPAPIVNTDTGVSAAAAAKATTPPLVPSAQQDSETPGPLGGPDEQEDEVLIEIAAQQERGGVDTDASKRTLALIQTINECGQRALQLPPAPHRQHVFVQQQQQQQEQQQQQQQQQQQEGQEQQQQQQESQPSRLQQQQQQQQQEQQQQHISPPTPLGLSFDFFDDSLSLSHARKQGNPRQPESRRAPQPAAADAAHRLKPRLSPPAPTIALKPRVQSTSQQEHNGEGTQHLLGKDLEADEEAMEWEDVGQHGEQKQGQLRQQEQQQQQQQKVRQEQQQQRLEMKGRTDQAGGDEGMEWEDVRHDSLQEGQEHQRQEVATSQEGDDEVREDVGVQGQASGHQLQVQKTAAGQSSDEVWEDVDMEGQALGQQQHVQKTAAGQSSDEVWEDVDMEGQALGQQQQQVQKAEAGQDDNSEVWEDVDKGGQAFEQQQQQQQQQVQEKALEEPSTTQQEHQEREDVHLKCQQRQKEGQNGREVNQSKQQAQRSGEPEPLQQAEPLSTALQSSTAPRPQPTTHSRSAPAGPVPTTPSHPKSPTLSQTPSSQQSTPPPATHQPRMLQPIPLSGPTQSPPYATPSPQAQAQAVAQAAGSDTVHTGPSPVKAGPYTGTAAAMHAAPASPTQANTRAAAHAAPVAPPVQATGGAAMHTTAGAALPAAPAAPAAQATASTPPSSARQVPDGAAMPATEGAAMHAAPGALTQQATASTLPSSARRVPDGAAMPATEEAAMHAAPGAPTQQATASTLPSSARQVPDGAAMPSTEGAALPAAPAAPTQQATAFTQPSSAGQVQDGAAMPAIEGAAMHAAHGAPTQQASTSTLPSSARQVLDGPLTEQELEAMLERELEGGDDEEEEEEEAPEESVAPNEQQQLQQQQQQQQQQLMQAQLWQQQQQGQGQEQQQQQEQGPLEPIDIDSALAAIEAEDVKLRGQARTARATEGPSPEMYAECQELLQLFGIPYIVAPVEAEAECAWLDAEGLVEGTVTDDNDVFLFGGCHVYRHSFENKKYVEEYRTSDIEVELGLTQERMGELALLLGSDYTEGVAGIGVVNAMEVVLAFPGLDGLRAFREWVEAPDAELVGMAAQKFGGSQQPQEVAGETEAQRRFKRTHRNVRKNWQLPPSFPSQTVLKAYTHPHVDRSKKAFTFGRPDPELLRVFCQDKFGWSPDRVDELLNPVLKVHDTRQTQLTMHQFLSFNQRFAKIKSKRLQKAVEQSSKVPEHVASVLGIAANDTGGNAELGTTEEGTEEPSEDPASQDAGASPRGRGSGGGRAGTGRRGGRGGSSRGRGRQGSSPRGYDQQAQADLGHTSGDAVEPGSAAPGGGRGRGGRKRKASEASPQQQQQQQQQSQDREANAPEAQAAAGAATQQQQQQQQQQGPCPPPSVPSPAPRAKRRAAADTCARMAAASATHDAEDGAGSQCEEDSDLVRAALVQDSSSGEEWEEGEGSKVRGNSKRRGAKRSGRRAGGAKRGRGQA</sequence>
<feature type="compositionally biased region" description="Pro residues" evidence="3">
    <location>
        <begin position="2037"/>
        <end position="2047"/>
    </location>
</feature>
<organism evidence="5 6">
    <name type="scientific">Dunaliella salina</name>
    <name type="common">Green alga</name>
    <name type="synonym">Protococcus salinus</name>
    <dbReference type="NCBI Taxonomy" id="3046"/>
    <lineage>
        <taxon>Eukaryota</taxon>
        <taxon>Viridiplantae</taxon>
        <taxon>Chlorophyta</taxon>
        <taxon>core chlorophytes</taxon>
        <taxon>Chlorophyceae</taxon>
        <taxon>CS clade</taxon>
        <taxon>Chlamydomonadales</taxon>
        <taxon>Dunaliellaceae</taxon>
        <taxon>Dunaliella</taxon>
    </lineage>
</organism>
<dbReference type="Proteomes" id="UP000815325">
    <property type="component" value="Unassembled WGS sequence"/>
</dbReference>
<accession>A0ABQ7G6E1</accession>
<dbReference type="PROSITE" id="PS50330">
    <property type="entry name" value="UIM"/>
    <property type="match status" value="1"/>
</dbReference>
<comment type="caution">
    <text evidence="5">The sequence shown here is derived from an EMBL/GenBank/DDBJ whole genome shotgun (WGS) entry which is preliminary data.</text>
</comment>
<feature type="compositionally biased region" description="Basic and acidic residues" evidence="3">
    <location>
        <begin position="965"/>
        <end position="981"/>
    </location>
</feature>
<dbReference type="Pfam" id="PF00867">
    <property type="entry name" value="XPG_I"/>
    <property type="match status" value="1"/>
</dbReference>
<feature type="region of interest" description="Disordered" evidence="3">
    <location>
        <begin position="212"/>
        <end position="259"/>
    </location>
</feature>
<reference evidence="5" key="1">
    <citation type="submission" date="2017-08" db="EMBL/GenBank/DDBJ databases">
        <authorList>
            <person name="Polle J.E."/>
            <person name="Barry K."/>
            <person name="Cushman J."/>
            <person name="Schmutz J."/>
            <person name="Tran D."/>
            <person name="Hathwaick L.T."/>
            <person name="Yim W.C."/>
            <person name="Jenkins J."/>
            <person name="Mckie-Krisberg Z.M."/>
            <person name="Prochnik S."/>
            <person name="Lindquist E."/>
            <person name="Dockter R.B."/>
            <person name="Adam C."/>
            <person name="Molina H."/>
            <person name="Bunkerborg J."/>
            <person name="Jin E."/>
            <person name="Buchheim M."/>
            <person name="Magnuson J."/>
        </authorList>
    </citation>
    <scope>NUCLEOTIDE SEQUENCE</scope>
    <source>
        <strain evidence="5">CCAP 19/18</strain>
    </source>
</reference>
<feature type="region of interest" description="Disordered" evidence="3">
    <location>
        <begin position="1466"/>
        <end position="1489"/>
    </location>
</feature>
<gene>
    <name evidence="5" type="ORF">DUNSADRAFT_14946</name>
</gene>
<keyword evidence="6" id="KW-1185">Reference proteome</keyword>
<evidence type="ECO:0000256" key="1">
    <source>
        <dbReference type="ARBA" id="ARBA00004123"/>
    </source>
</evidence>
<dbReference type="SUPFAM" id="SSF88723">
    <property type="entry name" value="PIN domain-like"/>
    <property type="match status" value="1"/>
</dbReference>
<evidence type="ECO:0000259" key="4">
    <source>
        <dbReference type="SMART" id="SM00484"/>
    </source>
</evidence>
<dbReference type="InterPro" id="IPR029060">
    <property type="entry name" value="PIN-like_dom_sf"/>
</dbReference>
<feature type="region of interest" description="Disordered" evidence="3">
    <location>
        <begin position="366"/>
        <end position="410"/>
    </location>
</feature>
<dbReference type="InterPro" id="IPR008918">
    <property type="entry name" value="HhH2"/>
</dbReference>
<feature type="compositionally biased region" description="Acidic residues" evidence="3">
    <location>
        <begin position="53"/>
        <end position="64"/>
    </location>
</feature>
<dbReference type="InterPro" id="IPR003903">
    <property type="entry name" value="UIM_dom"/>
</dbReference>
<feature type="compositionally biased region" description="Gly residues" evidence="3">
    <location>
        <begin position="1924"/>
        <end position="1944"/>
    </location>
</feature>
<feature type="compositionally biased region" description="Low complexity" evidence="3">
    <location>
        <begin position="1994"/>
        <end position="2007"/>
    </location>
</feature>
<dbReference type="InterPro" id="IPR006084">
    <property type="entry name" value="XPG/Rad2"/>
</dbReference>
<dbReference type="InterPro" id="IPR019974">
    <property type="entry name" value="XPG_CS"/>
</dbReference>
<dbReference type="InterPro" id="IPR036279">
    <property type="entry name" value="5-3_exonuclease_C_sf"/>
</dbReference>
<feature type="compositionally biased region" description="Acidic residues" evidence="3">
    <location>
        <begin position="1075"/>
        <end position="1084"/>
    </location>
</feature>
<proteinExistence type="predicted"/>
<feature type="region of interest" description="Disordered" evidence="3">
    <location>
        <begin position="150"/>
        <end position="180"/>
    </location>
</feature>
<dbReference type="PANTHER" id="PTHR16171">
    <property type="entry name" value="DNA REPAIR PROTEIN COMPLEMENTING XP-G CELLS-RELATED"/>
    <property type="match status" value="1"/>
</dbReference>
<feature type="compositionally biased region" description="Polar residues" evidence="3">
    <location>
        <begin position="1140"/>
        <end position="1151"/>
    </location>
</feature>
<feature type="compositionally biased region" description="Low complexity" evidence="3">
    <location>
        <begin position="765"/>
        <end position="814"/>
    </location>
</feature>
<dbReference type="SMART" id="SM00279">
    <property type="entry name" value="HhH2"/>
    <property type="match status" value="1"/>
</dbReference>
<dbReference type="PANTHER" id="PTHR16171:SF7">
    <property type="entry name" value="DNA REPAIR PROTEIN RAD2"/>
    <property type="match status" value="1"/>
</dbReference>
<comment type="subcellular location">
    <subcellularLocation>
        <location evidence="1">Nucleus</location>
    </subcellularLocation>
</comment>
<dbReference type="CDD" id="cd09904">
    <property type="entry name" value="H3TH_XPG"/>
    <property type="match status" value="1"/>
</dbReference>
<feature type="compositionally biased region" description="Acidic residues" evidence="3">
    <location>
        <begin position="903"/>
        <end position="913"/>
    </location>
</feature>
<feature type="compositionally biased region" description="Polar residues" evidence="3">
    <location>
        <begin position="1033"/>
        <end position="1049"/>
    </location>
</feature>
<feature type="compositionally biased region" description="Gly residues" evidence="3">
    <location>
        <begin position="520"/>
        <end position="546"/>
    </location>
</feature>
<dbReference type="PROSITE" id="PS00842">
    <property type="entry name" value="XPG_2"/>
    <property type="match status" value="1"/>
</dbReference>
<feature type="compositionally biased region" description="Low complexity" evidence="3">
    <location>
        <begin position="1240"/>
        <end position="1253"/>
    </location>
</feature>
<dbReference type="Gene3D" id="1.10.150.20">
    <property type="entry name" value="5' to 3' exonuclease, C-terminal subdomain"/>
    <property type="match status" value="1"/>
</dbReference>
<feature type="region of interest" description="Disordered" evidence="3">
    <location>
        <begin position="1887"/>
        <end position="2134"/>
    </location>
</feature>
<feature type="compositionally biased region" description="Low complexity" evidence="3">
    <location>
        <begin position="641"/>
        <end position="651"/>
    </location>
</feature>
<evidence type="ECO:0000313" key="5">
    <source>
        <dbReference type="EMBL" id="KAF5830169.1"/>
    </source>
</evidence>
<feature type="compositionally biased region" description="Polar residues" evidence="3">
    <location>
        <begin position="1473"/>
        <end position="1487"/>
    </location>
</feature>
<feature type="compositionally biased region" description="Low complexity" evidence="3">
    <location>
        <begin position="2014"/>
        <end position="2036"/>
    </location>
</feature>
<feature type="compositionally biased region" description="Low complexity" evidence="3">
    <location>
        <begin position="1394"/>
        <end position="1405"/>
    </location>
</feature>
<evidence type="ECO:0000256" key="3">
    <source>
        <dbReference type="SAM" id="MobiDB-lite"/>
    </source>
</evidence>
<feature type="compositionally biased region" description="Low complexity" evidence="3">
    <location>
        <begin position="1892"/>
        <end position="1902"/>
    </location>
</feature>
<feature type="compositionally biased region" description="Acidic residues" evidence="3">
    <location>
        <begin position="1509"/>
        <end position="1522"/>
    </location>
</feature>
<feature type="compositionally biased region" description="Low complexity" evidence="3">
    <location>
        <begin position="1198"/>
        <end position="1211"/>
    </location>
</feature>